<dbReference type="Proteomes" id="UP001164693">
    <property type="component" value="Chromosome"/>
</dbReference>
<accession>A0ABY7K3C2</accession>
<proteinExistence type="predicted"/>
<feature type="region of interest" description="Disordered" evidence="1">
    <location>
        <begin position="1"/>
        <end position="81"/>
    </location>
</feature>
<reference evidence="2" key="1">
    <citation type="submission" date="2022-05" db="EMBL/GenBank/DDBJ databases">
        <title>Jatrophihabitans sp. SB3-54 whole genome sequence.</title>
        <authorList>
            <person name="Suh M.K."/>
            <person name="Eom M.K."/>
            <person name="Kim J.S."/>
            <person name="Kim H.S."/>
            <person name="Do H.E."/>
            <person name="Shin Y.K."/>
            <person name="Lee J.-S."/>
        </authorList>
    </citation>
    <scope>NUCLEOTIDE SEQUENCE</scope>
    <source>
        <strain evidence="2">SB3-54</strain>
    </source>
</reference>
<evidence type="ECO:0000313" key="2">
    <source>
        <dbReference type="EMBL" id="WAX59349.1"/>
    </source>
</evidence>
<evidence type="ECO:0000256" key="1">
    <source>
        <dbReference type="SAM" id="MobiDB-lite"/>
    </source>
</evidence>
<name>A0ABY7K3C2_9ACTN</name>
<keyword evidence="3" id="KW-1185">Reference proteome</keyword>
<protein>
    <submittedName>
        <fullName evidence="2">Uncharacterized protein</fullName>
    </submittedName>
</protein>
<evidence type="ECO:0000313" key="3">
    <source>
        <dbReference type="Proteomes" id="UP001164693"/>
    </source>
</evidence>
<feature type="compositionally biased region" description="Low complexity" evidence="1">
    <location>
        <begin position="48"/>
        <end position="57"/>
    </location>
</feature>
<feature type="compositionally biased region" description="Low complexity" evidence="1">
    <location>
        <begin position="10"/>
        <end position="32"/>
    </location>
</feature>
<gene>
    <name evidence="2" type="ORF">M6B22_02355</name>
</gene>
<organism evidence="2 3">
    <name type="scientific">Jatrophihabitans cynanchi</name>
    <dbReference type="NCBI Taxonomy" id="2944128"/>
    <lineage>
        <taxon>Bacteria</taxon>
        <taxon>Bacillati</taxon>
        <taxon>Actinomycetota</taxon>
        <taxon>Actinomycetes</taxon>
        <taxon>Jatrophihabitantales</taxon>
        <taxon>Jatrophihabitantaceae</taxon>
        <taxon>Jatrophihabitans</taxon>
    </lineage>
</organism>
<dbReference type="EMBL" id="CP097463">
    <property type="protein sequence ID" value="WAX59349.1"/>
    <property type="molecule type" value="Genomic_DNA"/>
</dbReference>
<dbReference type="RefSeq" id="WP_269444165.1">
    <property type="nucleotide sequence ID" value="NZ_CP097463.1"/>
</dbReference>
<sequence>MSSSLDLDAPDAPAAPDAPVAPAAPAASQPPAAAVPPAVPSTSLDLDAGAAAAGRPAVPAPAPSPAAAGPLLTPPGEPPRRIRADARVRAGSRTILTVAEPTVTLTRLQSAIGTLHFEAACSDEVGDLRIGAAYQLRSGQSSTVQLTGGNRLAPPRSRRPILISAHERFGTISVDLRQSRELERLAIYAFSESRTALNWGGSLIVETFGKARIELPLESLQGGDVAMLMSLYNVRGEFVLRAEMQALNGGVREACRAYGYDRITWLDDRTPVD</sequence>